<dbReference type="Proteomes" id="UP000198820">
    <property type="component" value="Unassembled WGS sequence"/>
</dbReference>
<feature type="transmembrane region" description="Helical" evidence="1">
    <location>
        <begin position="199"/>
        <end position="218"/>
    </location>
</feature>
<name>A0A1H4D265_9FLAO</name>
<feature type="transmembrane region" description="Helical" evidence="1">
    <location>
        <begin position="52"/>
        <end position="71"/>
    </location>
</feature>
<evidence type="ECO:0000256" key="1">
    <source>
        <dbReference type="SAM" id="Phobius"/>
    </source>
</evidence>
<keyword evidence="1" id="KW-1133">Transmembrane helix</keyword>
<feature type="transmembrane region" description="Helical" evidence="1">
    <location>
        <begin position="238"/>
        <end position="256"/>
    </location>
</feature>
<feature type="transmembrane region" description="Helical" evidence="1">
    <location>
        <begin position="12"/>
        <end position="29"/>
    </location>
</feature>
<dbReference type="STRING" id="908615.SAMN05421540_10982"/>
<keyword evidence="1" id="KW-0812">Transmembrane</keyword>
<sequence>MTNKTKQIFIKGLQLIVAIICLLYISYEISEEKQYVNTLVAYQENINLIDKLLPLSAVLFISVLNWSIEFLKWKISVSHFRKINFSKAAYHSFASHSIAIFTPQRIGEYAAKFIFFHKRNRKKVLLANFRTSYSQLMSTLVFGLIALFYFVKYYGLELNNTIMYSVLILVILSATILFFTKENFQNKIKSLLIKRPKQLMLLITLSLIKHLVFSHQYFFLLNFIIEVDYLETMMAINLMYLFASFLPSFFIVDFAIKGSVAIFIFNYLGVSATAVGLVSFVMWFLNFALPAIIGTVLLSQHTLKKTALS</sequence>
<feature type="transmembrane region" description="Helical" evidence="1">
    <location>
        <begin position="162"/>
        <end position="179"/>
    </location>
</feature>
<evidence type="ECO:0000313" key="3">
    <source>
        <dbReference type="Proteomes" id="UP000198820"/>
    </source>
</evidence>
<feature type="transmembrane region" description="Helical" evidence="1">
    <location>
        <begin position="131"/>
        <end position="150"/>
    </location>
</feature>
<dbReference type="RefSeq" id="WP_093245080.1">
    <property type="nucleotide sequence ID" value="NZ_FNQF01000009.1"/>
</dbReference>
<evidence type="ECO:0000313" key="2">
    <source>
        <dbReference type="EMBL" id="SEA66678.1"/>
    </source>
</evidence>
<gene>
    <name evidence="2" type="ORF">SAMN05421540_10982</name>
</gene>
<dbReference type="AlphaFoldDB" id="A0A1H4D265"/>
<proteinExistence type="predicted"/>
<dbReference type="EMBL" id="FNQF01000009">
    <property type="protein sequence ID" value="SEA66678.1"/>
    <property type="molecule type" value="Genomic_DNA"/>
</dbReference>
<organism evidence="2 3">
    <name type="scientific">Psychroflexus halocasei</name>
    <dbReference type="NCBI Taxonomy" id="908615"/>
    <lineage>
        <taxon>Bacteria</taxon>
        <taxon>Pseudomonadati</taxon>
        <taxon>Bacteroidota</taxon>
        <taxon>Flavobacteriia</taxon>
        <taxon>Flavobacteriales</taxon>
        <taxon>Flavobacteriaceae</taxon>
        <taxon>Psychroflexus</taxon>
    </lineage>
</organism>
<keyword evidence="1" id="KW-0472">Membrane</keyword>
<keyword evidence="3" id="KW-1185">Reference proteome</keyword>
<feature type="transmembrane region" description="Helical" evidence="1">
    <location>
        <begin position="263"/>
        <end position="285"/>
    </location>
</feature>
<protein>
    <submittedName>
        <fullName evidence="2">Lysylphosphatidylglycerol synthase TM region</fullName>
    </submittedName>
</protein>
<reference evidence="2 3" key="1">
    <citation type="submission" date="2016-10" db="EMBL/GenBank/DDBJ databases">
        <authorList>
            <person name="de Groot N.N."/>
        </authorList>
    </citation>
    <scope>NUCLEOTIDE SEQUENCE [LARGE SCALE GENOMIC DNA]</scope>
    <source>
        <strain evidence="2 3">DSM 23581</strain>
    </source>
</reference>
<accession>A0A1H4D265</accession>